<evidence type="ECO:0000256" key="8">
    <source>
        <dbReference type="ARBA" id="ARBA00023170"/>
    </source>
</evidence>
<evidence type="ECO:0000256" key="4">
    <source>
        <dbReference type="ARBA" id="ARBA00022692"/>
    </source>
</evidence>
<dbReference type="AlphaFoldDB" id="A0ABD0L387"/>
<feature type="binding site" evidence="12">
    <location>
        <position position="116"/>
    </location>
    <ligand>
        <name>L-glutamate</name>
        <dbReference type="ChEBI" id="CHEBI:29985"/>
    </ligand>
</feature>
<gene>
    <name evidence="20" type="ORF">BaRGS_00015097</name>
</gene>
<evidence type="ECO:0000256" key="1">
    <source>
        <dbReference type="ARBA" id="ARBA00004651"/>
    </source>
</evidence>
<feature type="compositionally biased region" description="Basic and acidic residues" evidence="15">
    <location>
        <begin position="499"/>
        <end position="508"/>
    </location>
</feature>
<reference evidence="20 21" key="1">
    <citation type="journal article" date="2023" name="Sci. Data">
        <title>Genome assembly of the Korean intertidal mud-creeper Batillaria attramentaria.</title>
        <authorList>
            <person name="Patra A.K."/>
            <person name="Ho P.T."/>
            <person name="Jun S."/>
            <person name="Lee S.J."/>
            <person name="Kim Y."/>
            <person name="Won Y.J."/>
        </authorList>
    </citation>
    <scope>NUCLEOTIDE SEQUENCE [LARGE SCALE GENOMIC DNA]</scope>
    <source>
        <strain evidence="20">Wonlab-2016</strain>
    </source>
</reference>
<comment type="caution">
    <text evidence="20">The sequence shown here is derived from an EMBL/GenBank/DDBJ whole genome shotgun (WGS) entry which is preliminary data.</text>
</comment>
<dbReference type="Gene3D" id="3.40.190.10">
    <property type="entry name" value="Periplasmic binding protein-like II"/>
    <property type="match status" value="1"/>
</dbReference>
<evidence type="ECO:0000256" key="16">
    <source>
        <dbReference type="SAM" id="Phobius"/>
    </source>
</evidence>
<dbReference type="SMART" id="SM00918">
    <property type="entry name" value="Lig_chan-Glu_bd"/>
    <property type="match status" value="1"/>
</dbReference>
<keyword evidence="8" id="KW-0675">Receptor</keyword>
<comment type="subcellular location">
    <subcellularLocation>
        <location evidence="1">Cell membrane</location>
        <topology evidence="1">Multi-pass membrane protein</topology>
    </subcellularLocation>
</comment>
<evidence type="ECO:0000259" key="19">
    <source>
        <dbReference type="SMART" id="SM00918"/>
    </source>
</evidence>
<evidence type="ECO:0008006" key="22">
    <source>
        <dbReference type="Google" id="ProtNLM"/>
    </source>
</evidence>
<feature type="disulfide bond" evidence="14">
    <location>
        <begin position="347"/>
        <end position="405"/>
    </location>
</feature>
<evidence type="ECO:0000256" key="2">
    <source>
        <dbReference type="ARBA" id="ARBA00022448"/>
    </source>
</evidence>
<dbReference type="Pfam" id="PF10613">
    <property type="entry name" value="Lig_chan-Glu_bd"/>
    <property type="match status" value="1"/>
</dbReference>
<feature type="chain" id="PRO_5044809909" description="Glutamate receptor" evidence="17">
    <location>
        <begin position="33"/>
        <end position="553"/>
    </location>
</feature>
<keyword evidence="21" id="KW-1185">Reference proteome</keyword>
<evidence type="ECO:0000256" key="7">
    <source>
        <dbReference type="ARBA" id="ARBA00023136"/>
    </source>
</evidence>
<keyword evidence="11" id="KW-0407">Ion channel</keyword>
<feature type="region of interest" description="Disordered" evidence="15">
    <location>
        <begin position="467"/>
        <end position="553"/>
    </location>
</feature>
<dbReference type="Pfam" id="PF00060">
    <property type="entry name" value="Lig_chan"/>
    <property type="match status" value="1"/>
</dbReference>
<evidence type="ECO:0000256" key="12">
    <source>
        <dbReference type="PIRSR" id="PIRSR601508-1"/>
    </source>
</evidence>
<keyword evidence="17" id="KW-0732">Signal</keyword>
<dbReference type="PANTHER" id="PTHR18966">
    <property type="entry name" value="IONOTROPIC GLUTAMATE RECEPTOR"/>
    <property type="match status" value="1"/>
</dbReference>
<evidence type="ECO:0000256" key="11">
    <source>
        <dbReference type="ARBA" id="ARBA00023303"/>
    </source>
</evidence>
<keyword evidence="9" id="KW-0325">Glycoprotein</keyword>
<feature type="compositionally biased region" description="Acidic residues" evidence="15">
    <location>
        <begin position="509"/>
        <end position="521"/>
    </location>
</feature>
<proteinExistence type="predicted"/>
<dbReference type="SMART" id="SM00079">
    <property type="entry name" value="PBPe"/>
    <property type="match status" value="1"/>
</dbReference>
<evidence type="ECO:0000256" key="17">
    <source>
        <dbReference type="SAM" id="SignalP"/>
    </source>
</evidence>
<keyword evidence="14" id="KW-1015">Disulfide bond</keyword>
<dbReference type="PRINTS" id="PR00177">
    <property type="entry name" value="NMDARECEPTOR"/>
</dbReference>
<dbReference type="InterPro" id="IPR001508">
    <property type="entry name" value="Iono_Glu_rcpt_met"/>
</dbReference>
<feature type="transmembrane region" description="Helical" evidence="16">
    <location>
        <begin position="200"/>
        <end position="218"/>
    </location>
</feature>
<keyword evidence="5 16" id="KW-1133">Transmembrane helix</keyword>
<keyword evidence="4 16" id="KW-0812">Transmembrane</keyword>
<dbReference type="InterPro" id="IPR001320">
    <property type="entry name" value="Iontro_rcpt_C"/>
</dbReference>
<evidence type="ECO:0000256" key="13">
    <source>
        <dbReference type="PIRSR" id="PIRSR601508-2"/>
    </source>
</evidence>
<evidence type="ECO:0000256" key="9">
    <source>
        <dbReference type="ARBA" id="ARBA00023180"/>
    </source>
</evidence>
<keyword evidence="6" id="KW-0406">Ion transport</keyword>
<feature type="transmembrane region" description="Helical" evidence="16">
    <location>
        <begin position="230"/>
        <end position="254"/>
    </location>
</feature>
<organism evidence="20 21">
    <name type="scientific">Batillaria attramentaria</name>
    <dbReference type="NCBI Taxonomy" id="370345"/>
    <lineage>
        <taxon>Eukaryota</taxon>
        <taxon>Metazoa</taxon>
        <taxon>Spiralia</taxon>
        <taxon>Lophotrochozoa</taxon>
        <taxon>Mollusca</taxon>
        <taxon>Gastropoda</taxon>
        <taxon>Caenogastropoda</taxon>
        <taxon>Sorbeoconcha</taxon>
        <taxon>Cerithioidea</taxon>
        <taxon>Batillariidae</taxon>
        <taxon>Batillaria</taxon>
    </lineage>
</organism>
<evidence type="ECO:0000313" key="20">
    <source>
        <dbReference type="EMBL" id="KAK7493585.1"/>
    </source>
</evidence>
<sequence>MVTNRSSIIFGDSLVLFLRIKLSVFCLQGIPAYDVVTIVDPPYVLPKNATGQHDGYIVELLALVAKQASFKYNLSVVSGTYGHQEPDGTWAGLIGKLQLSNSAQIAVGAIAKTPVRENAVKFSSPFHSSGISLLLPRPQAEDGMGEGLLLLMPFTASTWTLISLAFILVSVGLFLIGRYSPCEWSRVSAENDVRRARYSFGLRNSFLFAISTFTWQGYREAPKSLSGRVVAVSWWCFTLSILVAYTCNLTALVMSRPDRQPALSFRTYEDILRDRSIDVGIIRSSDVDLILRGSSENMATQMYEYVRSRHNWVRDLGEGLERMRDSQGKFALLLPSYTAEYLALRNCDLITYGNSLDPISYAFAFTLGGYSDPVRNRIDSAILTLREDGQVHMLRSNWLRKGGFCTETDGSSLPVRRPDRGSKFVVMGPRDLAVPFLFLFLCGLVAGLVFTLEILHSKGQFDQLLQRPEQEGEAAQPLKAKPGPSNQSQPAVYTEESEDPGKGDKFGEEGEDGMADVELEPEEKNKEQTSADVSGEYVTIEKEEEQEDNKPTE</sequence>
<dbReference type="InterPro" id="IPR019594">
    <property type="entry name" value="Glu/Gly-bd"/>
</dbReference>
<evidence type="ECO:0000256" key="10">
    <source>
        <dbReference type="ARBA" id="ARBA00023286"/>
    </source>
</evidence>
<evidence type="ECO:0000256" key="5">
    <source>
        <dbReference type="ARBA" id="ARBA00022989"/>
    </source>
</evidence>
<evidence type="ECO:0000313" key="21">
    <source>
        <dbReference type="Proteomes" id="UP001519460"/>
    </source>
</evidence>
<evidence type="ECO:0000256" key="3">
    <source>
        <dbReference type="ARBA" id="ARBA00022475"/>
    </source>
</evidence>
<dbReference type="EMBL" id="JACVVK020000091">
    <property type="protein sequence ID" value="KAK7493585.1"/>
    <property type="molecule type" value="Genomic_DNA"/>
</dbReference>
<dbReference type="Proteomes" id="UP001519460">
    <property type="component" value="Unassembled WGS sequence"/>
</dbReference>
<dbReference type="Gene3D" id="1.10.287.70">
    <property type="match status" value="1"/>
</dbReference>
<name>A0ABD0L387_9CAEN</name>
<evidence type="ECO:0000256" key="15">
    <source>
        <dbReference type="SAM" id="MobiDB-lite"/>
    </source>
</evidence>
<dbReference type="InterPro" id="IPR015683">
    <property type="entry name" value="Ionotropic_Glu_rcpt"/>
</dbReference>
<feature type="signal peptide" evidence="17">
    <location>
        <begin position="1"/>
        <end position="32"/>
    </location>
</feature>
<dbReference type="SUPFAM" id="SSF53850">
    <property type="entry name" value="Periplasmic binding protein-like II"/>
    <property type="match status" value="1"/>
</dbReference>
<accession>A0ABD0L387</accession>
<dbReference type="GO" id="GO:0005886">
    <property type="term" value="C:plasma membrane"/>
    <property type="evidence" value="ECO:0007669"/>
    <property type="project" value="UniProtKB-SubCell"/>
</dbReference>
<dbReference type="GO" id="GO:0034220">
    <property type="term" value="P:monoatomic ion transmembrane transport"/>
    <property type="evidence" value="ECO:0007669"/>
    <property type="project" value="UniProtKB-KW"/>
</dbReference>
<keyword evidence="2" id="KW-0813">Transport</keyword>
<evidence type="ECO:0000259" key="18">
    <source>
        <dbReference type="SMART" id="SM00079"/>
    </source>
</evidence>
<feature type="domain" description="Ionotropic glutamate receptor L-glutamate and glycine-binding" evidence="19">
    <location>
        <begin position="42"/>
        <end position="99"/>
    </location>
</feature>
<feature type="transmembrane region" description="Helical" evidence="16">
    <location>
        <begin position="432"/>
        <end position="452"/>
    </location>
</feature>
<keyword evidence="3" id="KW-1003">Cell membrane</keyword>
<evidence type="ECO:0000256" key="6">
    <source>
        <dbReference type="ARBA" id="ARBA00023065"/>
    </source>
</evidence>
<feature type="transmembrane region" description="Helical" evidence="16">
    <location>
        <begin position="159"/>
        <end position="179"/>
    </location>
</feature>
<evidence type="ECO:0000256" key="14">
    <source>
        <dbReference type="PIRSR" id="PIRSR601508-3"/>
    </source>
</evidence>
<feature type="domain" description="Ionotropic glutamate receptor C-terminal" evidence="18">
    <location>
        <begin position="32"/>
        <end position="401"/>
    </location>
</feature>
<keyword evidence="10" id="KW-1071">Ligand-gated ion channel</keyword>
<keyword evidence="7 16" id="KW-0472">Membrane</keyword>
<feature type="site" description="Interaction with the cone snail toxin Con-ikot-ikot" evidence="13">
    <location>
        <position position="292"/>
    </location>
</feature>
<protein>
    <recommendedName>
        <fullName evidence="22">Glutamate receptor</fullName>
    </recommendedName>
</protein>